<dbReference type="InterPro" id="IPR000620">
    <property type="entry name" value="EamA_dom"/>
</dbReference>
<comment type="caution">
    <text evidence="9">The sequence shown here is derived from an EMBL/GenBank/DDBJ whole genome shotgun (WGS) entry which is preliminary data.</text>
</comment>
<feature type="transmembrane region" description="Helical" evidence="7">
    <location>
        <begin position="278"/>
        <end position="295"/>
    </location>
</feature>
<evidence type="ECO:0000256" key="4">
    <source>
        <dbReference type="ARBA" id="ARBA00022989"/>
    </source>
</evidence>
<comment type="subcellular location">
    <subcellularLocation>
        <location evidence="1">Membrane</location>
        <topology evidence="1">Multi-pass membrane protein</topology>
    </subcellularLocation>
</comment>
<evidence type="ECO:0000256" key="5">
    <source>
        <dbReference type="ARBA" id="ARBA00023136"/>
    </source>
</evidence>
<feature type="transmembrane region" description="Helical" evidence="7">
    <location>
        <begin position="82"/>
        <end position="101"/>
    </location>
</feature>
<evidence type="ECO:0000256" key="7">
    <source>
        <dbReference type="SAM" id="Phobius"/>
    </source>
</evidence>
<evidence type="ECO:0000259" key="8">
    <source>
        <dbReference type="Pfam" id="PF00892"/>
    </source>
</evidence>
<evidence type="ECO:0000256" key="2">
    <source>
        <dbReference type="ARBA" id="ARBA00007362"/>
    </source>
</evidence>
<sequence length="340" mass="34940">MQATTATCSPAPAVAGEHRRPKPWRMLWITAAWGACFLVIVWGLRDAPLLWYAALRALVAGAALLAFAGVQHRPALRGGRAWTLITVLGLVNVTVAFAAMFGGVVGLATGTAAVLANAQPLLILLPAWWLYGERLSLRTVAALVVGFAGLVLVAVPGGGGSGAALSLLAAAAVTGGTLLSRRLGGLDLVVATGWHLLIGGVGLVVLAAVVEGAPVIAWTPRFVLSLAFLALVGTAATTVAWFTEARHSRLDILTTWTFLTPVFGIALAAVVLGERPGGWTAVGLTAVLVAMWTSLRPQRRVSTPGRAVDPASRPAPSEPHEGSGLAGPGGELDLPTRGEP</sequence>
<keyword evidence="3 7" id="KW-0812">Transmembrane</keyword>
<feature type="domain" description="EamA" evidence="8">
    <location>
        <begin position="161"/>
        <end position="292"/>
    </location>
</feature>
<evidence type="ECO:0000313" key="10">
    <source>
        <dbReference type="Proteomes" id="UP000019753"/>
    </source>
</evidence>
<dbReference type="AlphaFoldDB" id="A0A021VM73"/>
<dbReference type="PANTHER" id="PTHR32322">
    <property type="entry name" value="INNER MEMBRANE TRANSPORTER"/>
    <property type="match status" value="1"/>
</dbReference>
<dbReference type="RefSeq" id="WP_081802756.1">
    <property type="nucleotide sequence ID" value="NZ_AXCW01000305.1"/>
</dbReference>
<protein>
    <recommendedName>
        <fullName evidence="8">EamA domain-containing protein</fullName>
    </recommendedName>
</protein>
<proteinExistence type="inferred from homology"/>
<feature type="transmembrane region" description="Helical" evidence="7">
    <location>
        <begin position="26"/>
        <end position="44"/>
    </location>
</feature>
<dbReference type="InterPro" id="IPR037185">
    <property type="entry name" value="EmrE-like"/>
</dbReference>
<feature type="region of interest" description="Disordered" evidence="6">
    <location>
        <begin position="301"/>
        <end position="340"/>
    </location>
</feature>
<dbReference type="SUPFAM" id="SSF103481">
    <property type="entry name" value="Multidrug resistance efflux transporter EmrE"/>
    <property type="match status" value="2"/>
</dbReference>
<keyword evidence="10" id="KW-1185">Reference proteome</keyword>
<dbReference type="EMBL" id="AXCW01000305">
    <property type="protein sequence ID" value="EYR62183.1"/>
    <property type="molecule type" value="Genomic_DNA"/>
</dbReference>
<evidence type="ECO:0000256" key="3">
    <source>
        <dbReference type="ARBA" id="ARBA00022692"/>
    </source>
</evidence>
<feature type="transmembrane region" description="Helical" evidence="7">
    <location>
        <begin position="107"/>
        <end position="130"/>
    </location>
</feature>
<feature type="domain" description="EamA" evidence="8">
    <location>
        <begin position="30"/>
        <end position="154"/>
    </location>
</feature>
<name>A0A021VM73_9CELL</name>
<feature type="transmembrane region" description="Helical" evidence="7">
    <location>
        <begin position="137"/>
        <end position="155"/>
    </location>
</feature>
<feature type="transmembrane region" description="Helical" evidence="7">
    <location>
        <begin position="250"/>
        <end position="272"/>
    </location>
</feature>
<evidence type="ECO:0000256" key="6">
    <source>
        <dbReference type="SAM" id="MobiDB-lite"/>
    </source>
</evidence>
<keyword evidence="5 7" id="KW-0472">Membrane</keyword>
<feature type="transmembrane region" description="Helical" evidence="7">
    <location>
        <begin position="186"/>
        <end position="210"/>
    </location>
</feature>
<gene>
    <name evidence="9" type="ORF">N866_11020</name>
</gene>
<reference evidence="9" key="1">
    <citation type="submission" date="2014-01" db="EMBL/GenBank/DDBJ databases">
        <title>Actinotalea ferrariae CF5-4.</title>
        <authorList>
            <person name="Chen F."/>
            <person name="Li Y."/>
            <person name="Wang G."/>
        </authorList>
    </citation>
    <scope>NUCLEOTIDE SEQUENCE [LARGE SCALE GENOMIC DNA]</scope>
    <source>
        <strain evidence="9">CF5-4</strain>
    </source>
</reference>
<feature type="transmembrane region" description="Helical" evidence="7">
    <location>
        <begin position="50"/>
        <end position="70"/>
    </location>
</feature>
<dbReference type="InterPro" id="IPR050638">
    <property type="entry name" value="AA-Vitamin_Transporters"/>
</dbReference>
<organism evidence="9 10">
    <name type="scientific">Actinotalea ferrariae CF5-4</name>
    <dbReference type="NCBI Taxonomy" id="948458"/>
    <lineage>
        <taxon>Bacteria</taxon>
        <taxon>Bacillati</taxon>
        <taxon>Actinomycetota</taxon>
        <taxon>Actinomycetes</taxon>
        <taxon>Micrococcales</taxon>
        <taxon>Cellulomonadaceae</taxon>
        <taxon>Actinotalea</taxon>
    </lineage>
</organism>
<dbReference type="GO" id="GO:0016020">
    <property type="term" value="C:membrane"/>
    <property type="evidence" value="ECO:0007669"/>
    <property type="project" value="UniProtKB-SubCell"/>
</dbReference>
<feature type="transmembrane region" description="Helical" evidence="7">
    <location>
        <begin position="222"/>
        <end position="243"/>
    </location>
</feature>
<dbReference type="OrthoDB" id="3728336at2"/>
<dbReference type="Pfam" id="PF00892">
    <property type="entry name" value="EamA"/>
    <property type="match status" value="2"/>
</dbReference>
<dbReference type="Proteomes" id="UP000019753">
    <property type="component" value="Unassembled WGS sequence"/>
</dbReference>
<evidence type="ECO:0000313" key="9">
    <source>
        <dbReference type="EMBL" id="EYR62183.1"/>
    </source>
</evidence>
<accession>A0A021VM73</accession>
<evidence type="ECO:0000256" key="1">
    <source>
        <dbReference type="ARBA" id="ARBA00004141"/>
    </source>
</evidence>
<comment type="similarity">
    <text evidence="2">Belongs to the EamA transporter family.</text>
</comment>
<keyword evidence="4 7" id="KW-1133">Transmembrane helix</keyword>
<dbReference type="PANTHER" id="PTHR32322:SF2">
    <property type="entry name" value="EAMA DOMAIN-CONTAINING PROTEIN"/>
    <property type="match status" value="1"/>
</dbReference>